<reference evidence="2 3" key="1">
    <citation type="submission" date="2017-08" db="EMBL/GenBank/DDBJ databases">
        <title>Acidophilic green algal genome provides insights into adaptation to an acidic environment.</title>
        <authorList>
            <person name="Hirooka S."/>
            <person name="Hirose Y."/>
            <person name="Kanesaki Y."/>
            <person name="Higuchi S."/>
            <person name="Fujiwara T."/>
            <person name="Onuma R."/>
            <person name="Era A."/>
            <person name="Ohbayashi R."/>
            <person name="Uzuka A."/>
            <person name="Nozaki H."/>
            <person name="Yoshikawa H."/>
            <person name="Miyagishima S.Y."/>
        </authorList>
    </citation>
    <scope>NUCLEOTIDE SEQUENCE [LARGE SCALE GENOMIC DNA]</scope>
    <source>
        <strain evidence="2 3">NIES-2499</strain>
    </source>
</reference>
<sequence>MAGVRDAADLGADDVTMCDVPEEVPVLEGDPSHQVSEINTEGFHDVIDTRDGTSSSEEVEPILHNGEGLPEHEVSGLQSEDDDGESSTTDSRDDDEEGCEQVLL</sequence>
<evidence type="ECO:0000313" key="2">
    <source>
        <dbReference type="EMBL" id="GAX80118.1"/>
    </source>
</evidence>
<organism evidence="2 3">
    <name type="scientific">Chlamydomonas eustigma</name>
    <dbReference type="NCBI Taxonomy" id="1157962"/>
    <lineage>
        <taxon>Eukaryota</taxon>
        <taxon>Viridiplantae</taxon>
        <taxon>Chlorophyta</taxon>
        <taxon>core chlorophytes</taxon>
        <taxon>Chlorophyceae</taxon>
        <taxon>CS clade</taxon>
        <taxon>Chlamydomonadales</taxon>
        <taxon>Chlamydomonadaceae</taxon>
        <taxon>Chlamydomonas</taxon>
    </lineage>
</organism>
<comment type="caution">
    <text evidence="2">The sequence shown here is derived from an EMBL/GenBank/DDBJ whole genome shotgun (WGS) entry which is preliminary data.</text>
</comment>
<evidence type="ECO:0000256" key="1">
    <source>
        <dbReference type="SAM" id="MobiDB-lite"/>
    </source>
</evidence>
<keyword evidence="3" id="KW-1185">Reference proteome</keyword>
<feature type="compositionally biased region" description="Basic and acidic residues" evidence="1">
    <location>
        <begin position="42"/>
        <end position="51"/>
    </location>
</feature>
<protein>
    <submittedName>
        <fullName evidence="2">Uncharacterized protein</fullName>
    </submittedName>
</protein>
<dbReference type="EMBL" id="BEGY01000049">
    <property type="protein sequence ID" value="GAX80118.1"/>
    <property type="molecule type" value="Genomic_DNA"/>
</dbReference>
<accession>A0A250XAL2</accession>
<proteinExistence type="predicted"/>
<dbReference type="Proteomes" id="UP000232323">
    <property type="component" value="Unassembled WGS sequence"/>
</dbReference>
<name>A0A250XAL2_9CHLO</name>
<feature type="region of interest" description="Disordered" evidence="1">
    <location>
        <begin position="25"/>
        <end position="104"/>
    </location>
</feature>
<evidence type="ECO:0000313" key="3">
    <source>
        <dbReference type="Proteomes" id="UP000232323"/>
    </source>
</evidence>
<dbReference type="AlphaFoldDB" id="A0A250XAL2"/>
<feature type="compositionally biased region" description="Acidic residues" evidence="1">
    <location>
        <begin position="92"/>
        <end position="104"/>
    </location>
</feature>
<gene>
    <name evidence="2" type="ORF">CEUSTIGMA_g7556.t1</name>
</gene>